<dbReference type="EMBL" id="JAYMGO010000021">
    <property type="protein sequence ID" value="KAL1252822.1"/>
    <property type="molecule type" value="Genomic_DNA"/>
</dbReference>
<evidence type="ECO:0000313" key="3">
    <source>
        <dbReference type="Proteomes" id="UP001558613"/>
    </source>
</evidence>
<keyword evidence="3" id="KW-1185">Reference proteome</keyword>
<dbReference type="Proteomes" id="UP001558613">
    <property type="component" value="Unassembled WGS sequence"/>
</dbReference>
<protein>
    <submittedName>
        <fullName evidence="2">Uncharacterized protein</fullName>
    </submittedName>
</protein>
<gene>
    <name evidence="2" type="ORF">QQF64_017515</name>
</gene>
<sequence length="353" mass="38927">MSLLLCLYKTGVKLKSHCNNTKSTHKRVHTHMGHVNWAYTATPILLQTLQCMLVYCVERRQAPAARALFQHGRQQIGQRSSVSPGVCLCVRKWFCRKTLASPAQGSYPRGSNTRHQLLPSSCAFIKAVSVLSCRAHWPARREVPAGAHTHCSIHSTMKYLCLWPALGDGQAGRQWNINAELPPLLPAAHLPTRFTPERERESDSGREGEAGGLQEIASVQCCVEDGRGMSRETAALTDARRQDPTGEQGGTELALSHPNGNTMGCRGNLVQLRRLRRRKCCHGEVDRRARDTVLCSTLTAAVLPMCVNSARVRVSEWTGSEVMTSSLQPLDFLSQQQRVFPSAGNLCPVSLLV</sequence>
<organism evidence="2 3">
    <name type="scientific">Cirrhinus molitorella</name>
    <name type="common">mud carp</name>
    <dbReference type="NCBI Taxonomy" id="172907"/>
    <lineage>
        <taxon>Eukaryota</taxon>
        <taxon>Metazoa</taxon>
        <taxon>Chordata</taxon>
        <taxon>Craniata</taxon>
        <taxon>Vertebrata</taxon>
        <taxon>Euteleostomi</taxon>
        <taxon>Actinopterygii</taxon>
        <taxon>Neopterygii</taxon>
        <taxon>Teleostei</taxon>
        <taxon>Ostariophysi</taxon>
        <taxon>Cypriniformes</taxon>
        <taxon>Cyprinidae</taxon>
        <taxon>Labeoninae</taxon>
        <taxon>Labeonini</taxon>
        <taxon>Cirrhinus</taxon>
    </lineage>
</organism>
<evidence type="ECO:0000256" key="1">
    <source>
        <dbReference type="SAM" id="MobiDB-lite"/>
    </source>
</evidence>
<reference evidence="2 3" key="1">
    <citation type="submission" date="2023-09" db="EMBL/GenBank/DDBJ databases">
        <authorList>
            <person name="Wang M."/>
        </authorList>
    </citation>
    <scope>NUCLEOTIDE SEQUENCE [LARGE SCALE GENOMIC DNA]</scope>
    <source>
        <strain evidence="2">GT-2023</strain>
        <tissue evidence="2">Liver</tissue>
    </source>
</reference>
<name>A0ABR3LMH6_9TELE</name>
<comment type="caution">
    <text evidence="2">The sequence shown here is derived from an EMBL/GenBank/DDBJ whole genome shotgun (WGS) entry which is preliminary data.</text>
</comment>
<evidence type="ECO:0000313" key="2">
    <source>
        <dbReference type="EMBL" id="KAL1252822.1"/>
    </source>
</evidence>
<accession>A0ABR3LMH6</accession>
<feature type="region of interest" description="Disordered" evidence="1">
    <location>
        <begin position="235"/>
        <end position="258"/>
    </location>
</feature>
<proteinExistence type="predicted"/>